<proteinExistence type="predicted"/>
<reference evidence="1 2" key="2">
    <citation type="submission" date="2018-11" db="EMBL/GenBank/DDBJ databases">
        <authorList>
            <consortium name="Pathogen Informatics"/>
        </authorList>
    </citation>
    <scope>NUCLEOTIDE SEQUENCE [LARGE SCALE GENOMIC DNA]</scope>
</reference>
<gene>
    <name evidence="1" type="ORF">SBAD_LOCUS10095</name>
</gene>
<evidence type="ECO:0000313" key="3">
    <source>
        <dbReference type="WBParaSite" id="SBAD_0001045501-mRNA-1"/>
    </source>
</evidence>
<dbReference type="EMBL" id="UZAM01013601">
    <property type="protein sequence ID" value="VDP28884.1"/>
    <property type="molecule type" value="Genomic_DNA"/>
</dbReference>
<dbReference type="WBParaSite" id="SBAD_0001045501-mRNA-1">
    <property type="protein sequence ID" value="SBAD_0001045501-mRNA-1"/>
    <property type="gene ID" value="SBAD_0001045501"/>
</dbReference>
<sequence length="129" mass="14207">MGSTVDTRKVEDSMSLVEALKVENLPCVEESLLEWVVCASESFIGVCSIVDCFDVIGPELDGLSDFTDSVFDENITEECVVFTRGRFVDAVDSIVRVSEVFNLLVDDSTLSVQRSDVEGDLTVVERTNE</sequence>
<dbReference type="AlphaFoldDB" id="A0A183J2J7"/>
<reference evidence="3" key="1">
    <citation type="submission" date="2016-06" db="UniProtKB">
        <authorList>
            <consortium name="WormBaseParasite"/>
        </authorList>
    </citation>
    <scope>IDENTIFICATION</scope>
</reference>
<accession>A0A183J2J7</accession>
<dbReference type="Proteomes" id="UP000270296">
    <property type="component" value="Unassembled WGS sequence"/>
</dbReference>
<organism evidence="3">
    <name type="scientific">Soboliphyme baturini</name>
    <dbReference type="NCBI Taxonomy" id="241478"/>
    <lineage>
        <taxon>Eukaryota</taxon>
        <taxon>Metazoa</taxon>
        <taxon>Ecdysozoa</taxon>
        <taxon>Nematoda</taxon>
        <taxon>Enoplea</taxon>
        <taxon>Dorylaimia</taxon>
        <taxon>Dioctophymatida</taxon>
        <taxon>Dioctophymatoidea</taxon>
        <taxon>Soboliphymatidae</taxon>
        <taxon>Soboliphyme</taxon>
    </lineage>
</organism>
<name>A0A183J2J7_9BILA</name>
<evidence type="ECO:0000313" key="2">
    <source>
        <dbReference type="Proteomes" id="UP000270296"/>
    </source>
</evidence>
<protein>
    <submittedName>
        <fullName evidence="1 3">Uncharacterized protein</fullName>
    </submittedName>
</protein>
<keyword evidence="2" id="KW-1185">Reference proteome</keyword>
<evidence type="ECO:0000313" key="1">
    <source>
        <dbReference type="EMBL" id="VDP28884.1"/>
    </source>
</evidence>